<dbReference type="FunFam" id="2.60.120.620:FF:000027">
    <property type="entry name" value="Oxidoreductase, 2OG-Fe(II) oxygenase family family"/>
    <property type="match status" value="1"/>
</dbReference>
<dbReference type="RefSeq" id="XP_040647318.1">
    <property type="nucleotide sequence ID" value="XM_040790365.1"/>
</dbReference>
<protein>
    <submittedName>
        <fullName evidence="8">Prolyl 4-hydroxylase, alpha subunit</fullName>
    </submittedName>
</protein>
<evidence type="ECO:0000256" key="6">
    <source>
        <dbReference type="SAM" id="Phobius"/>
    </source>
</evidence>
<keyword evidence="9" id="KW-1185">Reference proteome</keyword>
<dbReference type="OrthoDB" id="420380at2759"/>
<keyword evidence="4" id="KW-0560">Oxidoreductase</keyword>
<dbReference type="PANTHER" id="PTHR10869:SF246">
    <property type="entry name" value="TRANSMEMBRANE PROLYL 4-HYDROXYLASE"/>
    <property type="match status" value="1"/>
</dbReference>
<proteinExistence type="predicted"/>
<comment type="cofactor">
    <cofactor evidence="1">
        <name>L-ascorbate</name>
        <dbReference type="ChEBI" id="CHEBI:38290"/>
    </cofactor>
</comment>
<keyword evidence="6" id="KW-0812">Transmembrane</keyword>
<dbReference type="InterPro" id="IPR045054">
    <property type="entry name" value="P4HA-like"/>
</dbReference>
<comment type="caution">
    <text evidence="8">The sequence shown here is derived from an EMBL/GenBank/DDBJ whole genome shotgun (WGS) entry which is preliminary data.</text>
</comment>
<keyword evidence="6" id="KW-1133">Transmembrane helix</keyword>
<keyword evidence="2" id="KW-0479">Metal-binding</keyword>
<evidence type="ECO:0000256" key="2">
    <source>
        <dbReference type="ARBA" id="ARBA00022723"/>
    </source>
</evidence>
<accession>A0A135LII3</accession>
<evidence type="ECO:0000256" key="5">
    <source>
        <dbReference type="ARBA" id="ARBA00023004"/>
    </source>
</evidence>
<keyword evidence="3" id="KW-0223">Dioxygenase</keyword>
<dbReference type="GO" id="GO:0005506">
    <property type="term" value="F:iron ion binding"/>
    <property type="evidence" value="ECO:0007669"/>
    <property type="project" value="InterPro"/>
</dbReference>
<evidence type="ECO:0000259" key="7">
    <source>
        <dbReference type="PROSITE" id="PS51471"/>
    </source>
</evidence>
<dbReference type="Proteomes" id="UP000070168">
    <property type="component" value="Unassembled WGS sequence"/>
</dbReference>
<evidence type="ECO:0000313" key="8">
    <source>
        <dbReference type="EMBL" id="KXG48782.1"/>
    </source>
</evidence>
<dbReference type="Gene3D" id="2.60.120.620">
    <property type="entry name" value="q2cbj1_9rhob like domain"/>
    <property type="match status" value="1"/>
</dbReference>
<keyword evidence="5" id="KW-0408">Iron</keyword>
<name>A0A135LII3_PENPA</name>
<evidence type="ECO:0000256" key="4">
    <source>
        <dbReference type="ARBA" id="ARBA00023002"/>
    </source>
</evidence>
<organism evidence="8 9">
    <name type="scientific">Penicillium patulum</name>
    <name type="common">Penicillium griseofulvum</name>
    <dbReference type="NCBI Taxonomy" id="5078"/>
    <lineage>
        <taxon>Eukaryota</taxon>
        <taxon>Fungi</taxon>
        <taxon>Dikarya</taxon>
        <taxon>Ascomycota</taxon>
        <taxon>Pezizomycotina</taxon>
        <taxon>Eurotiomycetes</taxon>
        <taxon>Eurotiomycetidae</taxon>
        <taxon>Eurotiales</taxon>
        <taxon>Aspergillaceae</taxon>
        <taxon>Penicillium</taxon>
    </lineage>
</organism>
<evidence type="ECO:0000313" key="9">
    <source>
        <dbReference type="Proteomes" id="UP000070168"/>
    </source>
</evidence>
<dbReference type="AlphaFoldDB" id="A0A135LII3"/>
<dbReference type="GO" id="GO:0004656">
    <property type="term" value="F:procollagen-proline 4-dioxygenase activity"/>
    <property type="evidence" value="ECO:0007669"/>
    <property type="project" value="TreeGrafter"/>
</dbReference>
<gene>
    <name evidence="8" type="ORF">PGRI_026520</name>
</gene>
<feature type="domain" description="Fe2OG dioxygenase" evidence="7">
    <location>
        <begin position="318"/>
        <end position="441"/>
    </location>
</feature>
<dbReference type="PROSITE" id="PS51471">
    <property type="entry name" value="FE2OG_OXY"/>
    <property type="match status" value="1"/>
</dbReference>
<feature type="transmembrane region" description="Helical" evidence="6">
    <location>
        <begin position="61"/>
        <end position="82"/>
    </location>
</feature>
<dbReference type="GO" id="GO:0031418">
    <property type="term" value="F:L-ascorbic acid binding"/>
    <property type="evidence" value="ECO:0007669"/>
    <property type="project" value="InterPro"/>
</dbReference>
<dbReference type="GeneID" id="63705665"/>
<dbReference type="STRING" id="5078.A0A135LII3"/>
<dbReference type="EMBL" id="LHQR01000065">
    <property type="protein sequence ID" value="KXG48782.1"/>
    <property type="molecule type" value="Genomic_DNA"/>
</dbReference>
<dbReference type="GO" id="GO:0005783">
    <property type="term" value="C:endoplasmic reticulum"/>
    <property type="evidence" value="ECO:0007669"/>
    <property type="project" value="TreeGrafter"/>
</dbReference>
<dbReference type="InterPro" id="IPR044862">
    <property type="entry name" value="Pro_4_hyd_alph_FE2OG_OXY"/>
</dbReference>
<evidence type="ECO:0000256" key="1">
    <source>
        <dbReference type="ARBA" id="ARBA00001961"/>
    </source>
</evidence>
<sequence length="449" mass="50695">MASGLFFDPRTLIFDHRTLLRTAPLITSTCTLWYSLDQDFFLNAFLHPNHRTRSNEFLPSYFRAFFGFGTARVLALLTLTLTGGGYNILTEKRSGLGGSASLPWYTAGTILAASHLLFVPAVAPKVQAVIEDSSKGSSTKDLEGWLTIHRVPKPLMASLPKLSTLFTWALYLIPVYIFILDPLVRGFFPTLLAPPRDSDLFDDSSAPGPGINLTDDSFISPEDGVPFNCPSTEGYRVHLLSREPLIIYIENFISETEANHILEMSVNKYTPSIVYDGQTERVDPNKRLSDRALLDRDDTVRCLEDRARAFQGWRPDLYIERMWAQRYNASGHYRHHYDWAGSLARGGDRFSTFMVYLDADCEGGGTNFPRLRMPDGEGWCRFLECDGKGEMGVTFKPIKGNAVFWENLRADGTGYPETWHAAFPVTKGTKVGLNVWSWYQPKRRNRSGR</sequence>
<feature type="transmembrane region" description="Helical" evidence="6">
    <location>
        <begin position="162"/>
        <end position="180"/>
    </location>
</feature>
<dbReference type="SMART" id="SM00702">
    <property type="entry name" value="P4Hc"/>
    <property type="match status" value="1"/>
</dbReference>
<keyword evidence="6" id="KW-0472">Membrane</keyword>
<dbReference type="PANTHER" id="PTHR10869">
    <property type="entry name" value="PROLYL 4-HYDROXYLASE ALPHA SUBUNIT"/>
    <property type="match status" value="1"/>
</dbReference>
<dbReference type="Pfam" id="PF13640">
    <property type="entry name" value="2OG-FeII_Oxy_3"/>
    <property type="match status" value="1"/>
</dbReference>
<dbReference type="OMA" id="PSTIWTS"/>
<reference evidence="8 9" key="1">
    <citation type="journal article" date="2016" name="BMC Genomics">
        <title>Genome sequencing and secondary metabolism of the postharvest pathogen Penicillium griseofulvum.</title>
        <authorList>
            <person name="Banani H."/>
            <person name="Marcet-Houben M."/>
            <person name="Ballester A.R."/>
            <person name="Abbruscato P."/>
            <person name="Gonzalez-Candelas L."/>
            <person name="Gabaldon T."/>
            <person name="Spadaro D."/>
        </authorList>
    </citation>
    <scope>NUCLEOTIDE SEQUENCE [LARGE SCALE GENOMIC DNA]</scope>
    <source>
        <strain evidence="8 9">PG3</strain>
    </source>
</reference>
<dbReference type="InterPro" id="IPR005123">
    <property type="entry name" value="Oxoglu/Fe-dep_dioxygenase_dom"/>
</dbReference>
<dbReference type="InterPro" id="IPR006620">
    <property type="entry name" value="Pro_4_hyd_alph"/>
</dbReference>
<evidence type="ECO:0000256" key="3">
    <source>
        <dbReference type="ARBA" id="ARBA00022964"/>
    </source>
</evidence>